<dbReference type="InterPro" id="IPR000719">
    <property type="entry name" value="Prot_kinase_dom"/>
</dbReference>
<evidence type="ECO:0000256" key="1">
    <source>
        <dbReference type="ARBA" id="ARBA00004162"/>
    </source>
</evidence>
<organism evidence="25 26">
    <name type="scientific">Artemisia annua</name>
    <name type="common">Sweet wormwood</name>
    <dbReference type="NCBI Taxonomy" id="35608"/>
    <lineage>
        <taxon>Eukaryota</taxon>
        <taxon>Viridiplantae</taxon>
        <taxon>Streptophyta</taxon>
        <taxon>Embryophyta</taxon>
        <taxon>Tracheophyta</taxon>
        <taxon>Spermatophyta</taxon>
        <taxon>Magnoliopsida</taxon>
        <taxon>eudicotyledons</taxon>
        <taxon>Gunneridae</taxon>
        <taxon>Pentapetalae</taxon>
        <taxon>asterids</taxon>
        <taxon>campanulids</taxon>
        <taxon>Asterales</taxon>
        <taxon>Asteraceae</taxon>
        <taxon>Asteroideae</taxon>
        <taxon>Anthemideae</taxon>
        <taxon>Artemisiinae</taxon>
        <taxon>Artemisia</taxon>
    </lineage>
</organism>
<keyword evidence="15 22" id="KW-0067">ATP-binding</keyword>
<evidence type="ECO:0000256" key="19">
    <source>
        <dbReference type="ARBA" id="ARBA00023180"/>
    </source>
</evidence>
<dbReference type="SUPFAM" id="SSF52058">
    <property type="entry name" value="L domain-like"/>
    <property type="match status" value="2"/>
</dbReference>
<keyword evidence="10 23" id="KW-0812">Transmembrane</keyword>
<evidence type="ECO:0000256" key="15">
    <source>
        <dbReference type="ARBA" id="ARBA00022840"/>
    </source>
</evidence>
<dbReference type="AlphaFoldDB" id="A0A2U1KZ68"/>
<protein>
    <recommendedName>
        <fullName evidence="4">non-specific serine/threonine protein kinase</fullName>
        <ecNumber evidence="4">2.7.11.1</ecNumber>
    </recommendedName>
</protein>
<feature type="binding site" evidence="22">
    <location>
        <position position="730"/>
    </location>
    <ligand>
        <name>ATP</name>
        <dbReference type="ChEBI" id="CHEBI:30616"/>
    </ligand>
</feature>
<dbReference type="FunFam" id="3.80.10.10:FF:000383">
    <property type="entry name" value="Leucine-rich repeat receptor protein kinase EMS1"/>
    <property type="match status" value="2"/>
</dbReference>
<evidence type="ECO:0000256" key="18">
    <source>
        <dbReference type="ARBA" id="ARBA00023170"/>
    </source>
</evidence>
<keyword evidence="9" id="KW-0808">Transferase</keyword>
<keyword evidence="11" id="KW-0732">Signal</keyword>
<evidence type="ECO:0000256" key="22">
    <source>
        <dbReference type="PROSITE-ProRule" id="PRU10141"/>
    </source>
</evidence>
<keyword evidence="13 22" id="KW-0547">Nucleotide-binding</keyword>
<dbReference type="STRING" id="35608.A0A2U1KZ68"/>
<evidence type="ECO:0000256" key="13">
    <source>
        <dbReference type="ARBA" id="ARBA00022741"/>
    </source>
</evidence>
<dbReference type="PROSITE" id="PS50011">
    <property type="entry name" value="PROTEIN_KINASE_DOM"/>
    <property type="match status" value="1"/>
</dbReference>
<evidence type="ECO:0000256" key="6">
    <source>
        <dbReference type="ARBA" id="ARBA00022527"/>
    </source>
</evidence>
<evidence type="ECO:0000256" key="8">
    <source>
        <dbReference type="ARBA" id="ARBA00022614"/>
    </source>
</evidence>
<keyword evidence="8" id="KW-0433">Leucine-rich repeat</keyword>
<dbReference type="GO" id="GO:0005524">
    <property type="term" value="F:ATP binding"/>
    <property type="evidence" value="ECO:0007669"/>
    <property type="project" value="UniProtKB-UniRule"/>
</dbReference>
<dbReference type="GO" id="GO:0005886">
    <property type="term" value="C:plasma membrane"/>
    <property type="evidence" value="ECO:0007669"/>
    <property type="project" value="UniProtKB-SubCell"/>
</dbReference>
<comment type="caution">
    <text evidence="25">The sequence shown here is derived from an EMBL/GenBank/DDBJ whole genome shotgun (WGS) entry which is preliminary data.</text>
</comment>
<evidence type="ECO:0000256" key="12">
    <source>
        <dbReference type="ARBA" id="ARBA00022737"/>
    </source>
</evidence>
<evidence type="ECO:0000256" key="4">
    <source>
        <dbReference type="ARBA" id="ARBA00012513"/>
    </source>
</evidence>
<evidence type="ECO:0000259" key="24">
    <source>
        <dbReference type="PROSITE" id="PS50011"/>
    </source>
</evidence>
<evidence type="ECO:0000256" key="5">
    <source>
        <dbReference type="ARBA" id="ARBA00022475"/>
    </source>
</evidence>
<dbReference type="Pfam" id="PF13855">
    <property type="entry name" value="LRR_8"/>
    <property type="match status" value="3"/>
</dbReference>
<dbReference type="GO" id="GO:0051707">
    <property type="term" value="P:response to other organism"/>
    <property type="evidence" value="ECO:0007669"/>
    <property type="project" value="UniProtKB-ARBA"/>
</dbReference>
<evidence type="ECO:0000256" key="10">
    <source>
        <dbReference type="ARBA" id="ARBA00022692"/>
    </source>
</evidence>
<dbReference type="EMBL" id="PKPP01012669">
    <property type="protein sequence ID" value="PWA42028.1"/>
    <property type="molecule type" value="Genomic_DNA"/>
</dbReference>
<reference evidence="25 26" key="1">
    <citation type="journal article" date="2018" name="Mol. Plant">
        <title>The genome of Artemisia annua provides insight into the evolution of Asteraceae family and artemisinin biosynthesis.</title>
        <authorList>
            <person name="Shen Q."/>
            <person name="Zhang L."/>
            <person name="Liao Z."/>
            <person name="Wang S."/>
            <person name="Yan T."/>
            <person name="Shi P."/>
            <person name="Liu M."/>
            <person name="Fu X."/>
            <person name="Pan Q."/>
            <person name="Wang Y."/>
            <person name="Lv Z."/>
            <person name="Lu X."/>
            <person name="Zhang F."/>
            <person name="Jiang W."/>
            <person name="Ma Y."/>
            <person name="Chen M."/>
            <person name="Hao X."/>
            <person name="Li L."/>
            <person name="Tang Y."/>
            <person name="Lv G."/>
            <person name="Zhou Y."/>
            <person name="Sun X."/>
            <person name="Brodelius P.E."/>
            <person name="Rose J.K.C."/>
            <person name="Tang K."/>
        </authorList>
    </citation>
    <scope>NUCLEOTIDE SEQUENCE [LARGE SCALE GENOMIC DNA]</scope>
    <source>
        <strain evidence="26">cv. Huhao1</strain>
        <tissue evidence="25">Leaf</tissue>
    </source>
</reference>
<keyword evidence="6" id="KW-0723">Serine/threonine-protein kinase</keyword>
<sequence>MASLNHLSIHHILMIFVFYSCFISNTYVVSVTLSIDTDKQTLMSIKSQTITQPPDALATWDQNSSPCNWSRVLCGNRGRRVVSLDLSGLRINGTISSHIGNLSFLRSLQLQDNQFVGNLPKTITKLFHLRVLDISSNHIQGTIPENISQCINLRVINFMQNRLSGSIPEDLTLLVNLQTLNLAKNKLSGSIPPSIANLSSLSTLNLGTNTLSGPIPSDLARLGNLKILDLTINNLSGIIPPAIYNMSSLESLEVASNDLWGDLPYNIGDTLPNLTVFNFCVNRFTGRIPGSLHNLTNIRIIRMRNNQLHGTVPPGLGNLHKLELYNIAYNNIVSVQDEGLSFLNSLVNSTKLGFLAINGNHFHGVIPESIGNLSKTLNILFLGSNRISGTIPPSIGQLKGLGFFDISYNSISGRIPSEIGELENLQRLVLGKNRLSSNIPKTLGNLGNLTDIDLSSNELQGSIPTTFRNFGKILLIDLSMNQLNGSIPKEVLDLPSLSIIFNLSSNSLSGPLPREIEFLERVVTIDLSNNRLSGNIPSSIQNCKRLEKLIISKNSFSGNIPNSIGGIKGLVMLDLSFNQLVGPIPLDLQNLMALRFLNLSFNNLEGKVPSNGVFTNLTSVHLEGNPKLCYESKCKRGDTHRAIVISVTVTASIIAMLLLIALFFYFRRNNVMIMDNPDSFKGQHQMVKYDQLRSSTNNFNEESLIGSGSFGSVYKGCLNLEGHIQEIAVKVLDMETTNSLPSFLAECAALRHLRHRNLVKLITSCSSLDHRNMDFLALIYEFMKNGSLENWIGNIMGFMDRLKVAIDVASGLSYLHHECVVAPVVHCDLKPSNILLDEDLTAKIGDFGLARILVDTDQSSSSAHALKGSMGYIPPEYGMGAKPSTKGDVYSYGIMLMEIFTGKSPTDEMFIGDLSLKTWVQSVFPANIDQVLDPGMVHDLEKLCLDGQGQPMSLTIPLDCLTTVIGVAISCTNSSPKERITILEALRILKSVSRYVSQVQSIN</sequence>
<evidence type="ECO:0000256" key="11">
    <source>
        <dbReference type="ARBA" id="ARBA00022729"/>
    </source>
</evidence>
<evidence type="ECO:0000256" key="3">
    <source>
        <dbReference type="ARBA" id="ARBA00008684"/>
    </source>
</evidence>
<comment type="subcellular location">
    <subcellularLocation>
        <location evidence="1">Cell membrane</location>
        <topology evidence="1">Single-pass membrane protein</topology>
    </subcellularLocation>
    <subcellularLocation>
        <location evidence="2">Membrane</location>
        <topology evidence="2">Single-pass type I membrane protein</topology>
    </subcellularLocation>
</comment>
<evidence type="ECO:0000256" key="21">
    <source>
        <dbReference type="ARBA" id="ARBA00048679"/>
    </source>
</evidence>
<feature type="transmembrane region" description="Helical" evidence="23">
    <location>
        <begin position="642"/>
        <end position="666"/>
    </location>
</feature>
<dbReference type="FunFam" id="1.10.510.10:FF:000358">
    <property type="entry name" value="Putative leucine-rich repeat receptor-like serine/threonine-protein kinase"/>
    <property type="match status" value="1"/>
</dbReference>
<dbReference type="Pfam" id="PF07714">
    <property type="entry name" value="PK_Tyr_Ser-Thr"/>
    <property type="match status" value="1"/>
</dbReference>
<dbReference type="FunFam" id="3.80.10.10:FF:000288">
    <property type="entry name" value="LRR receptor-like serine/threonine-protein kinase EFR"/>
    <property type="match status" value="1"/>
</dbReference>
<comment type="similarity">
    <text evidence="3">Belongs to the protein kinase superfamily. Ser/Thr protein kinase family.</text>
</comment>
<gene>
    <name evidence="25" type="ORF">CTI12_AA547350</name>
</gene>
<dbReference type="OrthoDB" id="676979at2759"/>
<evidence type="ECO:0000256" key="23">
    <source>
        <dbReference type="SAM" id="Phobius"/>
    </source>
</evidence>
<comment type="catalytic activity">
    <reaction evidence="20">
        <text>L-threonyl-[protein] + ATP = O-phospho-L-threonyl-[protein] + ADP + H(+)</text>
        <dbReference type="Rhea" id="RHEA:46608"/>
        <dbReference type="Rhea" id="RHEA-COMP:11060"/>
        <dbReference type="Rhea" id="RHEA-COMP:11605"/>
        <dbReference type="ChEBI" id="CHEBI:15378"/>
        <dbReference type="ChEBI" id="CHEBI:30013"/>
        <dbReference type="ChEBI" id="CHEBI:30616"/>
        <dbReference type="ChEBI" id="CHEBI:61977"/>
        <dbReference type="ChEBI" id="CHEBI:456216"/>
        <dbReference type="EC" id="2.7.11.1"/>
    </reaction>
</comment>
<keyword evidence="7" id="KW-0597">Phosphoprotein</keyword>
<proteinExistence type="inferred from homology"/>
<dbReference type="PROSITE" id="PS00107">
    <property type="entry name" value="PROTEIN_KINASE_ATP"/>
    <property type="match status" value="1"/>
</dbReference>
<comment type="catalytic activity">
    <reaction evidence="21">
        <text>L-seryl-[protein] + ATP = O-phospho-L-seryl-[protein] + ADP + H(+)</text>
        <dbReference type="Rhea" id="RHEA:17989"/>
        <dbReference type="Rhea" id="RHEA-COMP:9863"/>
        <dbReference type="Rhea" id="RHEA-COMP:11604"/>
        <dbReference type="ChEBI" id="CHEBI:15378"/>
        <dbReference type="ChEBI" id="CHEBI:29999"/>
        <dbReference type="ChEBI" id="CHEBI:30616"/>
        <dbReference type="ChEBI" id="CHEBI:83421"/>
        <dbReference type="ChEBI" id="CHEBI:456216"/>
        <dbReference type="EC" id="2.7.11.1"/>
    </reaction>
</comment>
<keyword evidence="5" id="KW-1003">Cell membrane</keyword>
<evidence type="ECO:0000313" key="25">
    <source>
        <dbReference type="EMBL" id="PWA42028.1"/>
    </source>
</evidence>
<evidence type="ECO:0000256" key="14">
    <source>
        <dbReference type="ARBA" id="ARBA00022777"/>
    </source>
</evidence>
<evidence type="ECO:0000256" key="9">
    <source>
        <dbReference type="ARBA" id="ARBA00022679"/>
    </source>
</evidence>
<dbReference type="PANTHER" id="PTHR27000:SF781">
    <property type="entry name" value="PROTEIN KINASE DOMAIN-CONTAINING PROTEIN"/>
    <property type="match status" value="1"/>
</dbReference>
<dbReference type="SMART" id="SM00220">
    <property type="entry name" value="S_TKc"/>
    <property type="match status" value="1"/>
</dbReference>
<evidence type="ECO:0000256" key="2">
    <source>
        <dbReference type="ARBA" id="ARBA00004479"/>
    </source>
</evidence>
<dbReference type="PANTHER" id="PTHR27000">
    <property type="entry name" value="LEUCINE-RICH REPEAT RECEPTOR-LIKE PROTEIN KINASE FAMILY PROTEIN-RELATED"/>
    <property type="match status" value="1"/>
</dbReference>
<dbReference type="Gene3D" id="1.10.510.10">
    <property type="entry name" value="Transferase(Phosphotransferase) domain 1"/>
    <property type="match status" value="1"/>
</dbReference>
<dbReference type="InterPro" id="IPR001611">
    <property type="entry name" value="Leu-rich_rpt"/>
</dbReference>
<dbReference type="PROSITE" id="PS00108">
    <property type="entry name" value="PROTEIN_KINASE_ST"/>
    <property type="match status" value="1"/>
</dbReference>
<dbReference type="InterPro" id="IPR032675">
    <property type="entry name" value="LRR_dom_sf"/>
</dbReference>
<name>A0A2U1KZ68_ARTAN</name>
<dbReference type="SUPFAM" id="SSF56112">
    <property type="entry name" value="Protein kinase-like (PK-like)"/>
    <property type="match status" value="1"/>
</dbReference>
<dbReference type="Gene3D" id="3.30.200.20">
    <property type="entry name" value="Phosphorylase Kinase, domain 1"/>
    <property type="match status" value="1"/>
</dbReference>
<evidence type="ECO:0000256" key="7">
    <source>
        <dbReference type="ARBA" id="ARBA00022553"/>
    </source>
</evidence>
<dbReference type="Pfam" id="PF08263">
    <property type="entry name" value="LRRNT_2"/>
    <property type="match status" value="1"/>
</dbReference>
<dbReference type="GO" id="GO:0006952">
    <property type="term" value="P:defense response"/>
    <property type="evidence" value="ECO:0007669"/>
    <property type="project" value="UniProtKB-ARBA"/>
</dbReference>
<dbReference type="SMART" id="SM00369">
    <property type="entry name" value="LRR_TYP"/>
    <property type="match status" value="7"/>
</dbReference>
<dbReference type="FunFam" id="3.30.200.20:FF:000432">
    <property type="entry name" value="LRR receptor-like serine/threonine-protein kinase EFR"/>
    <property type="match status" value="1"/>
</dbReference>
<dbReference type="Pfam" id="PF00560">
    <property type="entry name" value="LRR_1"/>
    <property type="match status" value="4"/>
</dbReference>
<keyword evidence="14 25" id="KW-0418">Kinase</keyword>
<dbReference type="InterPro" id="IPR017441">
    <property type="entry name" value="Protein_kinase_ATP_BS"/>
</dbReference>
<keyword evidence="18" id="KW-0675">Receptor</keyword>
<dbReference type="SMART" id="SM00365">
    <property type="entry name" value="LRR_SD22"/>
    <property type="match status" value="6"/>
</dbReference>
<keyword evidence="26" id="KW-1185">Reference proteome</keyword>
<dbReference type="InterPro" id="IPR003591">
    <property type="entry name" value="Leu-rich_rpt_typical-subtyp"/>
</dbReference>
<evidence type="ECO:0000256" key="17">
    <source>
        <dbReference type="ARBA" id="ARBA00023136"/>
    </source>
</evidence>
<dbReference type="InterPro" id="IPR001245">
    <property type="entry name" value="Ser-Thr/Tyr_kinase_cat_dom"/>
</dbReference>
<dbReference type="FunFam" id="3.80.10.10:FF:000129">
    <property type="entry name" value="Leucine-rich repeat receptor-like kinase"/>
    <property type="match status" value="1"/>
</dbReference>
<keyword evidence="17 23" id="KW-0472">Membrane</keyword>
<dbReference type="Gene3D" id="3.80.10.10">
    <property type="entry name" value="Ribonuclease Inhibitor"/>
    <property type="match status" value="3"/>
</dbReference>
<keyword evidence="16 23" id="KW-1133">Transmembrane helix</keyword>
<dbReference type="Proteomes" id="UP000245207">
    <property type="component" value="Unassembled WGS sequence"/>
</dbReference>
<evidence type="ECO:0000313" key="26">
    <source>
        <dbReference type="Proteomes" id="UP000245207"/>
    </source>
</evidence>
<dbReference type="EC" id="2.7.11.1" evidence="4"/>
<dbReference type="InterPro" id="IPR008271">
    <property type="entry name" value="Ser/Thr_kinase_AS"/>
</dbReference>
<keyword evidence="19" id="KW-0325">Glycoprotein</keyword>
<keyword evidence="12" id="KW-0677">Repeat</keyword>
<feature type="transmembrane region" description="Helical" evidence="23">
    <location>
        <begin position="12"/>
        <end position="35"/>
    </location>
</feature>
<evidence type="ECO:0000256" key="16">
    <source>
        <dbReference type="ARBA" id="ARBA00022989"/>
    </source>
</evidence>
<evidence type="ECO:0000256" key="20">
    <source>
        <dbReference type="ARBA" id="ARBA00047899"/>
    </source>
</evidence>
<dbReference type="InterPro" id="IPR011009">
    <property type="entry name" value="Kinase-like_dom_sf"/>
</dbReference>
<dbReference type="InterPro" id="IPR013210">
    <property type="entry name" value="LRR_N_plant-typ"/>
</dbReference>
<dbReference type="GO" id="GO:0004674">
    <property type="term" value="F:protein serine/threonine kinase activity"/>
    <property type="evidence" value="ECO:0007669"/>
    <property type="project" value="UniProtKB-KW"/>
</dbReference>
<accession>A0A2U1KZ68</accession>
<feature type="domain" description="Protein kinase" evidence="24">
    <location>
        <begin position="699"/>
        <end position="996"/>
    </location>
</feature>